<dbReference type="STRING" id="641238.SAMN04490244_10799"/>
<keyword evidence="5 10" id="KW-0328">Glycosyltransferase</keyword>
<evidence type="ECO:0000256" key="9">
    <source>
        <dbReference type="ARBA" id="ARBA00031501"/>
    </source>
</evidence>
<dbReference type="EMBL" id="FOGU01000007">
    <property type="protein sequence ID" value="SES20734.1"/>
    <property type="molecule type" value="Genomic_DNA"/>
</dbReference>
<evidence type="ECO:0000256" key="7">
    <source>
        <dbReference type="ARBA" id="ARBA00023277"/>
    </source>
</evidence>
<keyword evidence="12" id="KW-1185">Reference proteome</keyword>
<evidence type="ECO:0000256" key="6">
    <source>
        <dbReference type="ARBA" id="ARBA00022679"/>
    </source>
</evidence>
<dbReference type="Pfam" id="PF02446">
    <property type="entry name" value="Glyco_hydro_77"/>
    <property type="match status" value="1"/>
</dbReference>
<dbReference type="OrthoDB" id="9763489at2"/>
<keyword evidence="6 10" id="KW-0808">Transferase</keyword>
<keyword evidence="7 10" id="KW-0119">Carbohydrate metabolism</keyword>
<dbReference type="Proteomes" id="UP000198885">
    <property type="component" value="Unassembled WGS sequence"/>
</dbReference>
<comment type="similarity">
    <text evidence="2 10">Belongs to the disproportionating enzyme family.</text>
</comment>
<comment type="catalytic activity">
    <reaction evidence="1 10">
        <text>Transfers a segment of a (1-&gt;4)-alpha-D-glucan to a new position in an acceptor, which may be glucose or a (1-&gt;4)-alpha-D-glucan.</text>
        <dbReference type="EC" id="2.4.1.25"/>
    </reaction>
</comment>
<dbReference type="NCBIfam" id="TIGR00217">
    <property type="entry name" value="malQ"/>
    <property type="match status" value="1"/>
</dbReference>
<dbReference type="InterPro" id="IPR017853">
    <property type="entry name" value="GH"/>
</dbReference>
<evidence type="ECO:0000256" key="2">
    <source>
        <dbReference type="ARBA" id="ARBA00005684"/>
    </source>
</evidence>
<dbReference type="InterPro" id="IPR003385">
    <property type="entry name" value="Glyco_hydro_77"/>
</dbReference>
<dbReference type="RefSeq" id="WP_092694303.1">
    <property type="nucleotide sequence ID" value="NZ_FOGU01000007.1"/>
</dbReference>
<gene>
    <name evidence="11" type="ORF">SAMN04490244_10799</name>
</gene>
<sequence length="629" mass="68506">MSDADLASLAEYMGILPWYLDSTGTRHDTGPETARALLRAMGETTERPDRRLGQLYAAQATRYLPQWLVVEADAPTHLPERAAGLQWSLDLEDGSRRSGRGPEMEPLPLGIHRLRYGGNVCWILSVPARLPWPERGWGVTLPLYGLRTAEQGGIGSYSDLATALASLGRHGADFVGVNPIHAGFPTDPEAFSPYSPSSRRRLSTQHIHTDAPVPAGDALIDYAEASPRHLEALEQAWAASGPDPDFDAWRAAEGEPLERFALHQALAEVHGPYWPDWPPICRTPDAPEIVAFAEAHRDRVDFHAWLQYRAERQLAEVRRAGEEAGMRHGLYLDLAVGTNPGGAETWADPTLFAQGVSLGAPPDAFSADGQTWGLAPLNPHELARRGFRPLAEILRAQLRYAKLLRIDHILGFDRAFWQPAEDGVPGGYVRMPKEALLAVARIEAARAGATIIGEDLGNIPDGLQEDLSASGILGCRVAVFERDWDAGDRAFRRAGEFAEAALTSFATHDLPTLAGWRVARDIDWRERLGSLDAEQAAAAREGRALEVAALDATVGGAGVDSMHAFLGATPSRLVAVQIEDILGLEEQPNLPGTIHDHPNWRRRLPVDAKSLGDDERVARTAAILKDAGR</sequence>
<dbReference type="PANTHER" id="PTHR32438">
    <property type="entry name" value="4-ALPHA-GLUCANOTRANSFERASE DPE1, CHLOROPLASTIC/AMYLOPLASTIC"/>
    <property type="match status" value="1"/>
</dbReference>
<evidence type="ECO:0000256" key="10">
    <source>
        <dbReference type="RuleBase" id="RU361207"/>
    </source>
</evidence>
<evidence type="ECO:0000256" key="3">
    <source>
        <dbReference type="ARBA" id="ARBA00012560"/>
    </source>
</evidence>
<dbReference type="SUPFAM" id="SSF51445">
    <property type="entry name" value="(Trans)glycosidases"/>
    <property type="match status" value="1"/>
</dbReference>
<accession>A0A1H9VGY6</accession>
<dbReference type="GO" id="GO:0004134">
    <property type="term" value="F:4-alpha-glucanotransferase activity"/>
    <property type="evidence" value="ECO:0007669"/>
    <property type="project" value="UniProtKB-EC"/>
</dbReference>
<dbReference type="PANTHER" id="PTHR32438:SF5">
    <property type="entry name" value="4-ALPHA-GLUCANOTRANSFERASE DPE1, CHLOROPLASTIC_AMYLOPLASTIC"/>
    <property type="match status" value="1"/>
</dbReference>
<evidence type="ECO:0000256" key="5">
    <source>
        <dbReference type="ARBA" id="ARBA00022676"/>
    </source>
</evidence>
<dbReference type="Gene3D" id="3.20.20.80">
    <property type="entry name" value="Glycosidases"/>
    <property type="match status" value="1"/>
</dbReference>
<evidence type="ECO:0000313" key="11">
    <source>
        <dbReference type="EMBL" id="SES20734.1"/>
    </source>
</evidence>
<protein>
    <recommendedName>
        <fullName evidence="4 10">4-alpha-glucanotransferase</fullName>
        <ecNumber evidence="3 10">2.4.1.25</ecNumber>
    </recommendedName>
    <alternativeName>
        <fullName evidence="8 10">Amylomaltase</fullName>
    </alternativeName>
    <alternativeName>
        <fullName evidence="9 10">Disproportionating enzyme</fullName>
    </alternativeName>
</protein>
<reference evidence="11 12" key="1">
    <citation type="submission" date="2016-10" db="EMBL/GenBank/DDBJ databases">
        <authorList>
            <person name="de Groot N.N."/>
        </authorList>
    </citation>
    <scope>NUCLEOTIDE SEQUENCE [LARGE SCALE GENOMIC DNA]</scope>
    <source>
        <strain evidence="11 12">DSM 23042</strain>
    </source>
</reference>
<evidence type="ECO:0000256" key="4">
    <source>
        <dbReference type="ARBA" id="ARBA00020295"/>
    </source>
</evidence>
<organism evidence="11 12">
    <name type="scientific">Tranquillimonas rosea</name>
    <dbReference type="NCBI Taxonomy" id="641238"/>
    <lineage>
        <taxon>Bacteria</taxon>
        <taxon>Pseudomonadati</taxon>
        <taxon>Pseudomonadota</taxon>
        <taxon>Alphaproteobacteria</taxon>
        <taxon>Rhodobacterales</taxon>
        <taxon>Roseobacteraceae</taxon>
        <taxon>Tranquillimonas</taxon>
    </lineage>
</organism>
<dbReference type="GO" id="GO:0005975">
    <property type="term" value="P:carbohydrate metabolic process"/>
    <property type="evidence" value="ECO:0007669"/>
    <property type="project" value="InterPro"/>
</dbReference>
<dbReference type="EC" id="2.4.1.25" evidence="3 10"/>
<evidence type="ECO:0000256" key="8">
    <source>
        <dbReference type="ARBA" id="ARBA00031423"/>
    </source>
</evidence>
<evidence type="ECO:0000313" key="12">
    <source>
        <dbReference type="Proteomes" id="UP000198885"/>
    </source>
</evidence>
<dbReference type="AlphaFoldDB" id="A0A1H9VGY6"/>
<evidence type="ECO:0000256" key="1">
    <source>
        <dbReference type="ARBA" id="ARBA00000439"/>
    </source>
</evidence>
<name>A0A1H9VGY6_9RHOB</name>
<proteinExistence type="inferred from homology"/>